<keyword evidence="1" id="KW-0812">Transmembrane</keyword>
<accession>A0A1J7HNQ9</accession>
<dbReference type="Gramene" id="OIW03357">
    <property type="protein sequence ID" value="OIW03357"/>
    <property type="gene ID" value="TanjilG_29342"/>
</dbReference>
<feature type="transmembrane region" description="Helical" evidence="1">
    <location>
        <begin position="21"/>
        <end position="49"/>
    </location>
</feature>
<evidence type="ECO:0000313" key="2">
    <source>
        <dbReference type="EMBL" id="OIW03357.1"/>
    </source>
</evidence>
<proteinExistence type="predicted"/>
<sequence>MKIKLGTSVVVTRNQQRPGKLVDVVIVDVVLLLLWLIRIVKVVFVVLVVRNEIG</sequence>
<keyword evidence="1" id="KW-1133">Transmembrane helix</keyword>
<protein>
    <submittedName>
        <fullName evidence="2">Uncharacterized protein</fullName>
    </submittedName>
</protein>
<dbReference type="EMBL" id="CM007370">
    <property type="protein sequence ID" value="OIW03357.1"/>
    <property type="molecule type" value="Genomic_DNA"/>
</dbReference>
<gene>
    <name evidence="2" type="ORF">TanjilG_29342</name>
</gene>
<name>A0A1J7HNQ9_LUPAN</name>
<keyword evidence="1" id="KW-0472">Membrane</keyword>
<organism evidence="2 3">
    <name type="scientific">Lupinus angustifolius</name>
    <name type="common">Narrow-leaved blue lupine</name>
    <dbReference type="NCBI Taxonomy" id="3871"/>
    <lineage>
        <taxon>Eukaryota</taxon>
        <taxon>Viridiplantae</taxon>
        <taxon>Streptophyta</taxon>
        <taxon>Embryophyta</taxon>
        <taxon>Tracheophyta</taxon>
        <taxon>Spermatophyta</taxon>
        <taxon>Magnoliopsida</taxon>
        <taxon>eudicotyledons</taxon>
        <taxon>Gunneridae</taxon>
        <taxon>Pentapetalae</taxon>
        <taxon>rosids</taxon>
        <taxon>fabids</taxon>
        <taxon>Fabales</taxon>
        <taxon>Fabaceae</taxon>
        <taxon>Papilionoideae</taxon>
        <taxon>50 kb inversion clade</taxon>
        <taxon>genistoids sensu lato</taxon>
        <taxon>core genistoids</taxon>
        <taxon>Genisteae</taxon>
        <taxon>Lupinus</taxon>
    </lineage>
</organism>
<keyword evidence="3" id="KW-1185">Reference proteome</keyword>
<evidence type="ECO:0000313" key="3">
    <source>
        <dbReference type="Proteomes" id="UP000188354"/>
    </source>
</evidence>
<dbReference type="AlphaFoldDB" id="A0A1J7HNQ9"/>
<evidence type="ECO:0000256" key="1">
    <source>
        <dbReference type="SAM" id="Phobius"/>
    </source>
</evidence>
<reference evidence="2 3" key="1">
    <citation type="journal article" date="2017" name="Plant Biotechnol. J.">
        <title>A comprehensive draft genome sequence for lupin (Lupinus angustifolius), an emerging health food: insights into plant-microbe interactions and legume evolution.</title>
        <authorList>
            <person name="Hane J.K."/>
            <person name="Ming Y."/>
            <person name="Kamphuis L.G."/>
            <person name="Nelson M.N."/>
            <person name="Garg G."/>
            <person name="Atkins C.A."/>
            <person name="Bayer P.E."/>
            <person name="Bravo A."/>
            <person name="Bringans S."/>
            <person name="Cannon S."/>
            <person name="Edwards D."/>
            <person name="Foley R."/>
            <person name="Gao L.L."/>
            <person name="Harrison M.J."/>
            <person name="Huang W."/>
            <person name="Hurgobin B."/>
            <person name="Li S."/>
            <person name="Liu C.W."/>
            <person name="McGrath A."/>
            <person name="Morahan G."/>
            <person name="Murray J."/>
            <person name="Weller J."/>
            <person name="Jian J."/>
            <person name="Singh K.B."/>
        </authorList>
    </citation>
    <scope>NUCLEOTIDE SEQUENCE [LARGE SCALE GENOMIC DNA]</scope>
    <source>
        <strain evidence="3">cv. Tanjil</strain>
        <tissue evidence="2">Whole plant</tissue>
    </source>
</reference>
<dbReference type="Proteomes" id="UP000188354">
    <property type="component" value="Chromosome LG10"/>
</dbReference>